<dbReference type="AlphaFoldDB" id="A0A163J2Y7"/>
<protein>
    <submittedName>
        <fullName evidence="1">Uncharacterized protein</fullName>
    </submittedName>
</protein>
<dbReference type="InParanoid" id="A0A163J2Y7"/>
<dbReference type="Proteomes" id="UP000078561">
    <property type="component" value="Unassembled WGS sequence"/>
</dbReference>
<gene>
    <name evidence="1" type="primary">ABSGL_04811.1 scaffold 5933</name>
</gene>
<keyword evidence="2" id="KW-1185">Reference proteome</keyword>
<sequence length="120" mass="13660">MTKVKDCLLSLRYALLAYKFNETKVYSGHIGTAMVVQLKEAMRKQMATIKKHIKSYNDAADKCQSFRVFQPANYNVIKNVDGDFWAVGMAAVMGGDSQSYKDMQAFLQYQRAKEEVAMLK</sequence>
<dbReference type="EMBL" id="LT552534">
    <property type="protein sequence ID" value="SAL99220.1"/>
    <property type="molecule type" value="Genomic_DNA"/>
</dbReference>
<accession>A0A163J2Y7</accession>
<organism evidence="1">
    <name type="scientific">Absidia glauca</name>
    <name type="common">Pin mould</name>
    <dbReference type="NCBI Taxonomy" id="4829"/>
    <lineage>
        <taxon>Eukaryota</taxon>
        <taxon>Fungi</taxon>
        <taxon>Fungi incertae sedis</taxon>
        <taxon>Mucoromycota</taxon>
        <taxon>Mucoromycotina</taxon>
        <taxon>Mucoromycetes</taxon>
        <taxon>Mucorales</taxon>
        <taxon>Cunninghamellaceae</taxon>
        <taxon>Absidia</taxon>
    </lineage>
</organism>
<evidence type="ECO:0000313" key="1">
    <source>
        <dbReference type="EMBL" id="SAL99220.1"/>
    </source>
</evidence>
<feature type="non-terminal residue" evidence="1">
    <location>
        <position position="120"/>
    </location>
</feature>
<proteinExistence type="predicted"/>
<name>A0A163J2Y7_ABSGL</name>
<evidence type="ECO:0000313" key="2">
    <source>
        <dbReference type="Proteomes" id="UP000078561"/>
    </source>
</evidence>
<reference evidence="1" key="1">
    <citation type="submission" date="2016-04" db="EMBL/GenBank/DDBJ databases">
        <authorList>
            <person name="Evans L.H."/>
            <person name="Alamgir A."/>
            <person name="Owens N."/>
            <person name="Weber N.D."/>
            <person name="Virtaneva K."/>
            <person name="Barbian K."/>
            <person name="Babar A."/>
            <person name="Rosenke K."/>
        </authorList>
    </citation>
    <scope>NUCLEOTIDE SEQUENCE [LARGE SCALE GENOMIC DNA]</scope>
    <source>
        <strain evidence="1">CBS 101.48</strain>
    </source>
</reference>